<dbReference type="SUPFAM" id="SSF57845">
    <property type="entry name" value="B-box zinc-binding domain"/>
    <property type="match status" value="1"/>
</dbReference>
<proteinExistence type="predicted"/>
<dbReference type="SUPFAM" id="SSF101898">
    <property type="entry name" value="NHL repeat"/>
    <property type="match status" value="1"/>
</dbReference>
<dbReference type="Gene3D" id="2.120.10.30">
    <property type="entry name" value="TolB, C-terminal domain"/>
    <property type="match status" value="1"/>
</dbReference>
<evidence type="ECO:0000259" key="3">
    <source>
        <dbReference type="PROSITE" id="PS50119"/>
    </source>
</evidence>
<dbReference type="AlphaFoldDB" id="A0AA88Y289"/>
<reference evidence="4" key="1">
    <citation type="submission" date="2019-08" db="EMBL/GenBank/DDBJ databases">
        <title>The improved chromosome-level genome for the pearl oyster Pinctada fucata martensii using PacBio sequencing and Hi-C.</title>
        <authorList>
            <person name="Zheng Z."/>
        </authorList>
    </citation>
    <scope>NUCLEOTIDE SEQUENCE</scope>
    <source>
        <strain evidence="4">ZZ-2019</strain>
        <tissue evidence="4">Adductor muscle</tissue>
    </source>
</reference>
<dbReference type="PANTHER" id="PTHR25462:SF296">
    <property type="entry name" value="MEIOTIC P26, ISOFORM F"/>
    <property type="match status" value="1"/>
</dbReference>
<accession>A0AA88Y289</accession>
<organism evidence="4 5">
    <name type="scientific">Pinctada imbricata</name>
    <name type="common">Atlantic pearl-oyster</name>
    <name type="synonym">Pinctada martensii</name>
    <dbReference type="NCBI Taxonomy" id="66713"/>
    <lineage>
        <taxon>Eukaryota</taxon>
        <taxon>Metazoa</taxon>
        <taxon>Spiralia</taxon>
        <taxon>Lophotrochozoa</taxon>
        <taxon>Mollusca</taxon>
        <taxon>Bivalvia</taxon>
        <taxon>Autobranchia</taxon>
        <taxon>Pteriomorphia</taxon>
        <taxon>Pterioida</taxon>
        <taxon>Pterioidea</taxon>
        <taxon>Pteriidae</taxon>
        <taxon>Pinctada</taxon>
    </lineage>
</organism>
<keyword evidence="5" id="KW-1185">Reference proteome</keyword>
<keyword evidence="1" id="KW-0479">Metal-binding</keyword>
<feature type="coiled-coil region" evidence="2">
    <location>
        <begin position="74"/>
        <end position="101"/>
    </location>
</feature>
<dbReference type="InterPro" id="IPR047153">
    <property type="entry name" value="TRIM45/56/19-like"/>
</dbReference>
<protein>
    <recommendedName>
        <fullName evidence="3">B box-type domain-containing protein</fullName>
    </recommendedName>
</protein>
<dbReference type="InterPro" id="IPR011042">
    <property type="entry name" value="6-blade_b-propeller_TolB-like"/>
</dbReference>
<feature type="domain" description="B box-type" evidence="3">
    <location>
        <begin position="10"/>
        <end position="51"/>
    </location>
</feature>
<dbReference type="PANTHER" id="PTHR25462">
    <property type="entry name" value="BONUS, ISOFORM C-RELATED"/>
    <property type="match status" value="1"/>
</dbReference>
<dbReference type="GO" id="GO:0008270">
    <property type="term" value="F:zinc ion binding"/>
    <property type="evidence" value="ECO:0007669"/>
    <property type="project" value="UniProtKB-KW"/>
</dbReference>
<keyword evidence="1" id="KW-0863">Zinc-finger</keyword>
<dbReference type="Gene3D" id="3.30.160.60">
    <property type="entry name" value="Classic Zinc Finger"/>
    <property type="match status" value="1"/>
</dbReference>
<evidence type="ECO:0000256" key="1">
    <source>
        <dbReference type="PROSITE-ProRule" id="PRU00024"/>
    </source>
</evidence>
<dbReference type="EMBL" id="VSWD01000008">
    <property type="protein sequence ID" value="KAK3094587.1"/>
    <property type="molecule type" value="Genomic_DNA"/>
</dbReference>
<keyword evidence="1" id="KW-0862">Zinc</keyword>
<dbReference type="PROSITE" id="PS50119">
    <property type="entry name" value="ZF_BBOX"/>
    <property type="match status" value="1"/>
</dbReference>
<evidence type="ECO:0000313" key="4">
    <source>
        <dbReference type="EMBL" id="KAK3094587.1"/>
    </source>
</evidence>
<keyword evidence="2" id="KW-0175">Coiled coil</keyword>
<evidence type="ECO:0000256" key="2">
    <source>
        <dbReference type="SAM" id="Coils"/>
    </source>
</evidence>
<name>A0AA88Y289_PINIB</name>
<dbReference type="Proteomes" id="UP001186944">
    <property type="component" value="Unassembled WGS sequence"/>
</dbReference>
<gene>
    <name evidence="4" type="ORF">FSP39_003683</name>
</gene>
<dbReference type="InterPro" id="IPR000315">
    <property type="entry name" value="Znf_B-box"/>
</dbReference>
<dbReference type="Pfam" id="PF00643">
    <property type="entry name" value="zf-B_box"/>
    <property type="match status" value="1"/>
</dbReference>
<evidence type="ECO:0000313" key="5">
    <source>
        <dbReference type="Proteomes" id="UP001186944"/>
    </source>
</evidence>
<sequence length="488" mass="56410">MASSLYKAQCALRLCEKHDKKEINAYCKTCQEKVCSSCIKEDHNSHDWDMIADLLREKKHTLPEECKEIRATQLPYLRNEIDRLEDKIQEQDALFEQDKSAINETRKSYIDEINKLFNGRIDECRKNSEISKRKFKDERDGLKMKVEYLDMITTSLDKEITTLPNHDILDMEMEMRKELKKAFSYSADKDTCTTGFVPRKINVETMKKMIGEFHSVSVEELHDIGPYSESIQTIKPVSDTEAWMIREDNYPELIDRNGTQIKDIQTKCKDLIISEQGNIVLTSSRSRILILDQNGKKKITEFNTKPLRPTLISKTENDEILVTLREKGDDYNLLPTSRRVVQRMTLAGDVLNTYEFTEDGKTRLFTLPMTTAENKNNDVCIVNWISDVSGELVVLYKDGRQKFTYRGEGLNIENFLPTDVACDSKCNIIFSEAKNNFNAIHILGADGIFLCTLCQCGQFFPYVIAVYSDKIWCGFGQGRVKVYRYHIN</sequence>
<comment type="caution">
    <text evidence="4">The sequence shown here is derived from an EMBL/GenBank/DDBJ whole genome shotgun (WGS) entry which is preliminary data.</text>
</comment>
<dbReference type="CDD" id="cd19756">
    <property type="entry name" value="Bbox2"/>
    <property type="match status" value="1"/>
</dbReference>